<sequence length="343" mass="35451">MITKGKLLLGLLVVGLPAAAFGVGMFGLSSTGLAPESMRDDMAQDIVQRWSPYVQQTYGKAGQGWAQRMQATFESVDISNLELAASAPTYEQMNAALLGGGTKGMQQTVLVDGKGLGSPGSDLVYTPLVPCRIADTRVVGGALAPNETRSYHGFTGSDFTAQGGSASTCNIPLNASAIAVSITAVTPGANGYLTVFPFNDPKPLATAVNYSTGSITSGQSVIRLCRPGCANEFNVYSLQQSHVVIDVEGFYAEPEATALDCTTARETGTLDLLSGLQPKFVNCPTGYTATGGGCGGPLGIAVSNSEPNVVGGQQVGWRCDLVGSLLSALSYQVNATCCRVPGR</sequence>
<gene>
    <name evidence="1" type="ORF">ABU614_20490</name>
</gene>
<dbReference type="RefSeq" id="WP_363797589.1">
    <property type="nucleotide sequence ID" value="NZ_CP159925.1"/>
</dbReference>
<dbReference type="EMBL" id="CP159925">
    <property type="protein sequence ID" value="XCO74721.1"/>
    <property type="molecule type" value="Genomic_DNA"/>
</dbReference>
<proteinExistence type="predicted"/>
<dbReference type="AlphaFoldDB" id="A0AAU8MQC5"/>
<evidence type="ECO:0000313" key="1">
    <source>
        <dbReference type="EMBL" id="XCO74721.1"/>
    </source>
</evidence>
<reference evidence="1" key="1">
    <citation type="submission" date="2024-06" db="EMBL/GenBank/DDBJ databases">
        <authorList>
            <person name="Li S."/>
        </authorList>
    </citation>
    <scope>NUCLEOTIDE SEQUENCE</scope>
    <source>
        <strain evidence="1">SR10</strain>
    </source>
</reference>
<protein>
    <submittedName>
        <fullName evidence="1">Uncharacterized protein</fullName>
    </submittedName>
</protein>
<accession>A0AAU8MQC5</accession>
<name>A0AAU8MQC5_9GAMM</name>
<organism evidence="1">
    <name type="scientific">Lysobacter firmicutimachus</name>
    <dbReference type="NCBI Taxonomy" id="1792846"/>
    <lineage>
        <taxon>Bacteria</taxon>
        <taxon>Pseudomonadati</taxon>
        <taxon>Pseudomonadota</taxon>
        <taxon>Gammaproteobacteria</taxon>
        <taxon>Lysobacterales</taxon>
        <taxon>Lysobacteraceae</taxon>
        <taxon>Lysobacter</taxon>
    </lineage>
</organism>